<feature type="region of interest" description="Disordered" evidence="4">
    <location>
        <begin position="952"/>
        <end position="1017"/>
    </location>
</feature>
<evidence type="ECO:0000313" key="5">
    <source>
        <dbReference type="EMBL" id="GKT34843.1"/>
    </source>
</evidence>
<protein>
    <submittedName>
        <fullName evidence="5">Uncharacterized protein</fullName>
    </submittedName>
</protein>
<feature type="compositionally biased region" description="Basic and acidic residues" evidence="4">
    <location>
        <begin position="1320"/>
        <end position="1332"/>
    </location>
</feature>
<evidence type="ECO:0000256" key="1">
    <source>
        <dbReference type="ARBA" id="ARBA00004127"/>
    </source>
</evidence>
<feature type="compositionally biased region" description="Basic and acidic residues" evidence="4">
    <location>
        <begin position="335"/>
        <end position="348"/>
    </location>
</feature>
<dbReference type="PANTHER" id="PTHR45981">
    <property type="entry name" value="LD02310P"/>
    <property type="match status" value="1"/>
</dbReference>
<keyword evidence="6" id="KW-1185">Reference proteome</keyword>
<feature type="compositionally biased region" description="Acidic residues" evidence="4">
    <location>
        <begin position="1333"/>
        <end position="1344"/>
    </location>
</feature>
<feature type="compositionally biased region" description="Low complexity" evidence="4">
    <location>
        <begin position="1350"/>
        <end position="1381"/>
    </location>
</feature>
<feature type="compositionally biased region" description="Polar residues" evidence="4">
    <location>
        <begin position="988"/>
        <end position="1000"/>
    </location>
</feature>
<gene>
    <name evidence="5" type="ORF">ADUPG1_008120</name>
</gene>
<dbReference type="EMBL" id="BQXS01010876">
    <property type="protein sequence ID" value="GKT34843.1"/>
    <property type="molecule type" value="Genomic_DNA"/>
</dbReference>
<accession>A0ABQ5KTA6</accession>
<sequence length="1690" mass="189894">MDRAKRAKIIVLGSMDDIKYFDLSSWIKRCTGKSIPFSRTYMVKSLPFLKLEFNSFPHQLIFTFASDLKKNGIILSKAKFDIILYYIDITTIRFDMTKFHQIFPSKTVSYLISHNIPIFFIFSHPITSQTYDKTVNIGKMIAEFSHIVESSLVSSGISRIYHEYLFSNACISSGCHSFSANRTIQQHGFNMDKNDIILHVLRWYFTPSASLSKSINLQSNHSSDLEDISSVYGKRRYHTSSFDPITSEKSPQISLLMDDFSPSIFGDRISSLLETSQQIWTGIGSRITTSNISFDSASLISPLSPFFYSDSLTFDHFYQRCEERGGEEESSFSVSDDHRDITGSHDITRNTLHSPQRKERNNNILDHTSSFSSFSPSSYSSSSKPCLIHDITTIFDYSKTTARPSSSRSFDKSRKKFIPFNSSHTISSISRPTSSVHRPTSSVHVQTEPTYLSELSELSSGRNSYRSIDYLIKSLNMAPSVTFIHDKQTSHDGRATLYEGKPFRPLTSHFRQSSTMFSDGNSHQISCECKDSGPHDSFQYYPGSSSSLLSQYYGRKGVMSQFQITLAHVAKHLPPDSQAKLFLSCKNSMLCFMRLSSEKYLRTCFEIDLDGIIAPSHYMHKGEGETISNKGDSKESCLQTQSKVKQQGESECSDPISPVVLPHSYLKIVIKSITSQDIRPDQYTAIVTFIVSKMKRFCMLSLKSLDISIPKFFPLELSERILRVFTMTLMPLQLYIQAPATPGLSQLMMGRLAVLDVGKVAIERFGSVLQYPPCTCSRNSSELLRKRKQVGEKKDIEKELDGNEVESICQENVVISHLKSIFDNDKCLFLGLEKIIVDEIIFLPIQPHSPSPSSPTVLPSSESSDIASLIRFFEALSMYPCLSEISINRVTFIADTTTIHRNPSDFKTVGECFFPEEIPCHASQALSKPSLQKHSILIPSVNGVGDKTIISSSSSVGESEREKNNVQLQNVDTDDSKTSQKKKTKQQPVDQKTSKVSSEASLDQHSSPPPLQPQSLYKRNMGITPSFTPQIGCKKILIGGNRDHCAFKSSSLNTLILLGSICQIFPKIEEIKLNIGLSSNNLTRDSRYISLLSLISIVRSIRPVHSLKKLFLSSSLDFFSISFALSHFAPKIATLSLTCYLPHYPMLAHVLASSTSRKVSEATKSSSLTKSRTRSMFPSNQGISKDPQPKKHQTLEESNDWIVKALNQGVSLPFLTSLFLHIPSQYVPSLLLDSSSNLGILQCQNLKNFTFIVGSGQHYSVRLFSRAQSLMKLNGEEWNSALQDETKPIPIKLQEIIASIDQLGSDPQRSKWMENVSKLSKKDSKKREKDAFEEHDDEENDQEYQDERSSSCSSSESEQSEFQPSGSEGDEYSSSASSSHVSQKDEEEEKESSAEQSSSSSSESHSSSTKEITDPKHSVSTRISLVENDHDIPSKFFSHLKESNIAHVLHSNMHHKWWIIDENEKQKTQKHRIEGFYSFDKEVMNANVMGILDSLLQIRDISHLRSITLHIPTFSSCIPILEQMRKKMCHLNIYFSKLGRGVLRIPTFPTLSSLSIMCQNCDIPRELVECFVYSSPVLSHFSMLFSGIQDAFSSSFLLSDSPNPSREAFSKHGYPASVAINTKTLLDDIEGSSSAFEERRKSGIVTHNLLIDILGVGSFGKLIAEKICRLITSKLNHSGYSRIHFIRKSQ</sequence>
<feature type="region of interest" description="Disordered" evidence="4">
    <location>
        <begin position="1162"/>
        <end position="1191"/>
    </location>
</feature>
<evidence type="ECO:0000256" key="3">
    <source>
        <dbReference type="ARBA" id="ARBA00004656"/>
    </source>
</evidence>
<feature type="region of interest" description="Disordered" evidence="4">
    <location>
        <begin position="1307"/>
        <end position="1419"/>
    </location>
</feature>
<comment type="subcellular location">
    <subcellularLocation>
        <location evidence="1">Endomembrane system</location>
        <topology evidence="1">Multi-pass membrane protein</topology>
    </subcellularLocation>
    <subcellularLocation>
        <location evidence="2">Endosome</location>
    </subcellularLocation>
    <subcellularLocation>
        <location evidence="3">Lysosome membrane</location>
    </subcellularLocation>
</comment>
<feature type="region of interest" description="Disordered" evidence="4">
    <location>
        <begin position="327"/>
        <end position="383"/>
    </location>
</feature>
<organism evidence="5 6">
    <name type="scientific">Aduncisulcus paluster</name>
    <dbReference type="NCBI Taxonomy" id="2918883"/>
    <lineage>
        <taxon>Eukaryota</taxon>
        <taxon>Metamonada</taxon>
        <taxon>Carpediemonas-like organisms</taxon>
        <taxon>Aduncisulcus</taxon>
    </lineage>
</organism>
<feature type="compositionally biased region" description="Low complexity" evidence="4">
    <location>
        <begin position="369"/>
        <end position="383"/>
    </location>
</feature>
<feature type="compositionally biased region" description="Low complexity" evidence="4">
    <location>
        <begin position="1394"/>
        <end position="1407"/>
    </location>
</feature>
<evidence type="ECO:0000313" key="6">
    <source>
        <dbReference type="Proteomes" id="UP001057375"/>
    </source>
</evidence>
<reference evidence="5" key="1">
    <citation type="submission" date="2022-03" db="EMBL/GenBank/DDBJ databases">
        <title>Draft genome sequence of Aduncisulcus paluster, a free-living microaerophilic Fornicata.</title>
        <authorList>
            <person name="Yuyama I."/>
            <person name="Kume K."/>
            <person name="Tamura T."/>
            <person name="Inagaki Y."/>
            <person name="Hashimoto T."/>
        </authorList>
    </citation>
    <scope>NUCLEOTIDE SEQUENCE</scope>
    <source>
        <strain evidence="5">NY0171</strain>
    </source>
</reference>
<name>A0ABQ5KTA6_9EUKA</name>
<proteinExistence type="predicted"/>
<evidence type="ECO:0000256" key="4">
    <source>
        <dbReference type="SAM" id="MobiDB-lite"/>
    </source>
</evidence>
<dbReference type="Proteomes" id="UP001057375">
    <property type="component" value="Unassembled WGS sequence"/>
</dbReference>
<comment type="caution">
    <text evidence="5">The sequence shown here is derived from an EMBL/GenBank/DDBJ whole genome shotgun (WGS) entry which is preliminary data.</text>
</comment>
<evidence type="ECO:0000256" key="2">
    <source>
        <dbReference type="ARBA" id="ARBA00004177"/>
    </source>
</evidence>